<proteinExistence type="predicted"/>
<dbReference type="VEuPathDB" id="VectorBase:RSAN_048771"/>
<dbReference type="PANTHER" id="PTHR33198:SF20">
    <property type="entry name" value="RETROTRANSPOSON GAG DOMAIN-CONTAINING PROTEIN"/>
    <property type="match status" value="1"/>
</dbReference>
<comment type="caution">
    <text evidence="1">The sequence shown here is derived from an EMBL/GenBank/DDBJ whole genome shotgun (WGS) entry which is preliminary data.</text>
</comment>
<reference evidence="1" key="2">
    <citation type="submission" date="2021-09" db="EMBL/GenBank/DDBJ databases">
        <authorList>
            <person name="Jia N."/>
            <person name="Wang J."/>
            <person name="Shi W."/>
            <person name="Du L."/>
            <person name="Sun Y."/>
            <person name="Zhan W."/>
            <person name="Jiang J."/>
            <person name="Wang Q."/>
            <person name="Zhang B."/>
            <person name="Ji P."/>
            <person name="Sakyi L.B."/>
            <person name="Cui X."/>
            <person name="Yuan T."/>
            <person name="Jiang B."/>
            <person name="Yang W."/>
            <person name="Lam T.T.-Y."/>
            <person name="Chang Q."/>
            <person name="Ding S."/>
            <person name="Wang X."/>
            <person name="Zhu J."/>
            <person name="Ruan X."/>
            <person name="Zhao L."/>
            <person name="Wei J."/>
            <person name="Que T."/>
            <person name="Du C."/>
            <person name="Cheng J."/>
            <person name="Dai P."/>
            <person name="Han X."/>
            <person name="Huang E."/>
            <person name="Gao Y."/>
            <person name="Liu J."/>
            <person name="Shao H."/>
            <person name="Ye R."/>
            <person name="Li L."/>
            <person name="Wei W."/>
            <person name="Wang X."/>
            <person name="Wang C."/>
            <person name="Huo Q."/>
            <person name="Li W."/>
            <person name="Guo W."/>
            <person name="Chen H."/>
            <person name="Chen S."/>
            <person name="Zhou L."/>
            <person name="Zhou L."/>
            <person name="Ni X."/>
            <person name="Tian J."/>
            <person name="Zhou Y."/>
            <person name="Sheng Y."/>
            <person name="Liu T."/>
            <person name="Pan Y."/>
            <person name="Xia L."/>
            <person name="Li J."/>
            <person name="Zhao F."/>
            <person name="Cao W."/>
        </authorList>
    </citation>
    <scope>NUCLEOTIDE SEQUENCE</scope>
    <source>
        <strain evidence="1">Rsan-2018</strain>
        <tissue evidence="1">Larvae</tissue>
    </source>
</reference>
<keyword evidence="2" id="KW-1185">Reference proteome</keyword>
<accession>A0A9D4SX98</accession>
<organism evidence="1 2">
    <name type="scientific">Rhipicephalus sanguineus</name>
    <name type="common">Brown dog tick</name>
    <name type="synonym">Ixodes sanguineus</name>
    <dbReference type="NCBI Taxonomy" id="34632"/>
    <lineage>
        <taxon>Eukaryota</taxon>
        <taxon>Metazoa</taxon>
        <taxon>Ecdysozoa</taxon>
        <taxon>Arthropoda</taxon>
        <taxon>Chelicerata</taxon>
        <taxon>Arachnida</taxon>
        <taxon>Acari</taxon>
        <taxon>Parasitiformes</taxon>
        <taxon>Ixodida</taxon>
        <taxon>Ixodoidea</taxon>
        <taxon>Ixodidae</taxon>
        <taxon>Rhipicephalinae</taxon>
        <taxon>Rhipicephalus</taxon>
        <taxon>Rhipicephalus</taxon>
    </lineage>
</organism>
<dbReference type="AlphaFoldDB" id="A0A9D4SX98"/>
<dbReference type="Proteomes" id="UP000821837">
    <property type="component" value="Unassembled WGS sequence"/>
</dbReference>
<evidence type="ECO:0000313" key="1">
    <source>
        <dbReference type="EMBL" id="KAH7956856.1"/>
    </source>
</evidence>
<reference evidence="1" key="1">
    <citation type="journal article" date="2020" name="Cell">
        <title>Large-Scale Comparative Analyses of Tick Genomes Elucidate Their Genetic Diversity and Vector Capacities.</title>
        <authorList>
            <consortium name="Tick Genome and Microbiome Consortium (TIGMIC)"/>
            <person name="Jia N."/>
            <person name="Wang J."/>
            <person name="Shi W."/>
            <person name="Du L."/>
            <person name="Sun Y."/>
            <person name="Zhan W."/>
            <person name="Jiang J.F."/>
            <person name="Wang Q."/>
            <person name="Zhang B."/>
            <person name="Ji P."/>
            <person name="Bell-Sakyi L."/>
            <person name="Cui X.M."/>
            <person name="Yuan T.T."/>
            <person name="Jiang B.G."/>
            <person name="Yang W.F."/>
            <person name="Lam T.T."/>
            <person name="Chang Q.C."/>
            <person name="Ding S.J."/>
            <person name="Wang X.J."/>
            <person name="Zhu J.G."/>
            <person name="Ruan X.D."/>
            <person name="Zhao L."/>
            <person name="Wei J.T."/>
            <person name="Ye R.Z."/>
            <person name="Que T.C."/>
            <person name="Du C.H."/>
            <person name="Zhou Y.H."/>
            <person name="Cheng J.X."/>
            <person name="Dai P.F."/>
            <person name="Guo W.B."/>
            <person name="Han X.H."/>
            <person name="Huang E.J."/>
            <person name="Li L.F."/>
            <person name="Wei W."/>
            <person name="Gao Y.C."/>
            <person name="Liu J.Z."/>
            <person name="Shao H.Z."/>
            <person name="Wang X."/>
            <person name="Wang C.C."/>
            <person name="Yang T.C."/>
            <person name="Huo Q.B."/>
            <person name="Li W."/>
            <person name="Chen H.Y."/>
            <person name="Chen S.E."/>
            <person name="Zhou L.G."/>
            <person name="Ni X.B."/>
            <person name="Tian J.H."/>
            <person name="Sheng Y."/>
            <person name="Liu T."/>
            <person name="Pan Y.S."/>
            <person name="Xia L.Y."/>
            <person name="Li J."/>
            <person name="Zhao F."/>
            <person name="Cao W.C."/>
        </authorList>
    </citation>
    <scope>NUCLEOTIDE SEQUENCE</scope>
    <source>
        <strain evidence="1">Rsan-2018</strain>
    </source>
</reference>
<evidence type="ECO:0000313" key="2">
    <source>
        <dbReference type="Proteomes" id="UP000821837"/>
    </source>
</evidence>
<sequence>MCVSNKRPLAGPIFVGLLWASKSLTSTARVAGRAGARRVSCPVVGPLPSNTARRHNNWRRGCSSPWLRPWQKEPAHLEAAGGSDWKDARHASALVSLLGREGQRKYFAAAEQEEARTTLSNAASAQASDPESSAPATLKFDSLVKQLDRLFAASTNPLVKRHEFTSQRQLPTESFLDYVTVLKAKAVQCKFGFGLTCAERVHDQIIHGTSNPRLRVKLLAYGEELSLKKAEEIGRTFEALSLANQAFAPRQPEHVQAKAQGAQYGGAKKMARADGKAVTSLKFRKAKMATFSSSQGPVLQFGMRS</sequence>
<name>A0A9D4SX98_RHISA</name>
<gene>
    <name evidence="1" type="ORF">HPB52_012956</name>
</gene>
<dbReference type="EMBL" id="JABSTV010001250">
    <property type="protein sequence ID" value="KAH7956856.1"/>
    <property type="molecule type" value="Genomic_DNA"/>
</dbReference>
<dbReference type="PANTHER" id="PTHR33198">
    <property type="entry name" value="ANK_REP_REGION DOMAIN-CONTAINING PROTEIN-RELATED"/>
    <property type="match status" value="1"/>
</dbReference>
<protein>
    <submittedName>
        <fullName evidence="1">Uncharacterized protein</fullName>
    </submittedName>
</protein>